<dbReference type="CDD" id="cd02440">
    <property type="entry name" value="AdoMet_MTases"/>
    <property type="match status" value="1"/>
</dbReference>
<feature type="domain" description="S-adenosylmethionine-dependent methyltransferase Rv2258c-like winged HTH" evidence="2">
    <location>
        <begin position="3"/>
        <end position="75"/>
    </location>
</feature>
<dbReference type="InterPro" id="IPR029063">
    <property type="entry name" value="SAM-dependent_MTases_sf"/>
</dbReference>
<dbReference type="EMBL" id="CATQJL010000001">
    <property type="protein sequence ID" value="CAJ0590200.1"/>
    <property type="molecule type" value="Genomic_DNA"/>
</dbReference>
<dbReference type="Pfam" id="PF21320">
    <property type="entry name" value="WHD_Rv2258c"/>
    <property type="match status" value="1"/>
</dbReference>
<dbReference type="Gene3D" id="3.40.50.150">
    <property type="entry name" value="Vaccinia Virus protein VP39"/>
    <property type="match status" value="1"/>
</dbReference>
<reference evidence="3" key="1">
    <citation type="submission" date="2023-07" db="EMBL/GenBank/DDBJ databases">
        <authorList>
            <consortium name="CYATHOMIX"/>
        </authorList>
    </citation>
    <scope>NUCLEOTIDE SEQUENCE</scope>
    <source>
        <strain evidence="3">N/A</strain>
    </source>
</reference>
<sequence>MVSACIALGDELQLFHALAKVGSEEKPASAAEVAQESGCKERYVKEWLAVMGTADIITVTEDEKFFIRKEHIEDLTGNAIMMNFFLPTSMRPYDKLCEVIKKNGPNGLDYSDYTINVYKQIAKCSEAIHKKHMIPDFVPALGSDIKRKLEEGIEVLDVGCGNGLHSSVLAKEFPKSNFIGIDYTEDAISLAKEQRKINGEKFDNLTFLQMNGAKMDAAWTNKFDLVIVFDACHDQTRPDLCLKEIHRVLKPGGVFGMVEIDGTSNIYEDKKVFGEKAGLSYAISLFNCLAVGSNSKDAFCLGSMWGKERAKKLLHDAGFHNVDIIPTPYFESNILYLCRKE</sequence>
<dbReference type="Pfam" id="PF13847">
    <property type="entry name" value="Methyltransf_31"/>
    <property type="match status" value="1"/>
</dbReference>
<dbReference type="Proteomes" id="UP001176961">
    <property type="component" value="Unassembled WGS sequence"/>
</dbReference>
<gene>
    <name evidence="3" type="ORF">CYNAS_LOCUS2183</name>
</gene>
<feature type="domain" description="Methyltransferase" evidence="1">
    <location>
        <begin position="150"/>
        <end position="270"/>
    </location>
</feature>
<evidence type="ECO:0008006" key="5">
    <source>
        <dbReference type="Google" id="ProtNLM"/>
    </source>
</evidence>
<organism evidence="3 4">
    <name type="scientific">Cylicocyclus nassatus</name>
    <name type="common">Nematode worm</name>
    <dbReference type="NCBI Taxonomy" id="53992"/>
    <lineage>
        <taxon>Eukaryota</taxon>
        <taxon>Metazoa</taxon>
        <taxon>Ecdysozoa</taxon>
        <taxon>Nematoda</taxon>
        <taxon>Chromadorea</taxon>
        <taxon>Rhabditida</taxon>
        <taxon>Rhabditina</taxon>
        <taxon>Rhabditomorpha</taxon>
        <taxon>Strongyloidea</taxon>
        <taxon>Strongylidae</taxon>
        <taxon>Cylicocyclus</taxon>
    </lineage>
</organism>
<dbReference type="AlphaFoldDB" id="A0AA36GK13"/>
<evidence type="ECO:0000259" key="2">
    <source>
        <dbReference type="Pfam" id="PF21320"/>
    </source>
</evidence>
<accession>A0AA36GK13</accession>
<name>A0AA36GK13_CYLNA</name>
<keyword evidence="4" id="KW-1185">Reference proteome</keyword>
<dbReference type="PANTHER" id="PTHR45581:SF3">
    <property type="entry name" value="METHYLTRANSFERASE DOMAIN-CONTAINING PROTEIN"/>
    <property type="match status" value="1"/>
</dbReference>
<comment type="caution">
    <text evidence="3">The sequence shown here is derived from an EMBL/GenBank/DDBJ whole genome shotgun (WGS) entry which is preliminary data.</text>
</comment>
<dbReference type="InterPro" id="IPR048711">
    <property type="entry name" value="WHD_Rv2258c"/>
</dbReference>
<dbReference type="InterPro" id="IPR025714">
    <property type="entry name" value="Methyltranfer_dom"/>
</dbReference>
<evidence type="ECO:0000259" key="1">
    <source>
        <dbReference type="Pfam" id="PF13847"/>
    </source>
</evidence>
<proteinExistence type="predicted"/>
<protein>
    <recommendedName>
        <fullName evidence="5">Methyltransferase domain-containing protein</fullName>
    </recommendedName>
</protein>
<evidence type="ECO:0000313" key="3">
    <source>
        <dbReference type="EMBL" id="CAJ0590200.1"/>
    </source>
</evidence>
<dbReference type="PANTHER" id="PTHR45581">
    <property type="entry name" value="PROTEIN CBG10435"/>
    <property type="match status" value="1"/>
</dbReference>
<dbReference type="SUPFAM" id="SSF53335">
    <property type="entry name" value="S-adenosyl-L-methionine-dependent methyltransferases"/>
    <property type="match status" value="1"/>
</dbReference>
<evidence type="ECO:0000313" key="4">
    <source>
        <dbReference type="Proteomes" id="UP001176961"/>
    </source>
</evidence>